<organism evidence="1 2">
    <name type="scientific">Streptomyces badius</name>
    <dbReference type="NCBI Taxonomy" id="1941"/>
    <lineage>
        <taxon>Bacteria</taxon>
        <taxon>Bacillati</taxon>
        <taxon>Actinomycetota</taxon>
        <taxon>Actinomycetes</taxon>
        <taxon>Kitasatosporales</taxon>
        <taxon>Streptomycetaceae</taxon>
        <taxon>Streptomyces</taxon>
    </lineage>
</organism>
<dbReference type="InterPro" id="IPR008775">
    <property type="entry name" value="Phytyl_CoA_dOase-like"/>
</dbReference>
<dbReference type="PANTHER" id="PTHR20883">
    <property type="entry name" value="PHYTANOYL-COA DIOXYGENASE DOMAIN CONTAINING 1"/>
    <property type="match status" value="1"/>
</dbReference>
<reference evidence="2" key="1">
    <citation type="journal article" date="2019" name="Int. J. Syst. Evol. Microbiol.">
        <title>The Global Catalogue of Microorganisms (GCM) 10K type strain sequencing project: providing services to taxonomists for standard genome sequencing and annotation.</title>
        <authorList>
            <consortium name="The Broad Institute Genomics Platform"/>
            <consortium name="The Broad Institute Genome Sequencing Center for Infectious Disease"/>
            <person name="Wu L."/>
            <person name="Ma J."/>
        </authorList>
    </citation>
    <scope>NUCLEOTIDE SEQUENCE [LARGE SCALE GENOMIC DNA]</scope>
    <source>
        <strain evidence="2">JCM 4350</strain>
    </source>
</reference>
<dbReference type="EMBL" id="BMSZ01000013">
    <property type="protein sequence ID" value="GGS65736.1"/>
    <property type="molecule type" value="Genomic_DNA"/>
</dbReference>
<accession>A0ABQ2TH13</accession>
<dbReference type="PANTHER" id="PTHR20883:SF48">
    <property type="entry name" value="ECTOINE DIOXYGENASE"/>
    <property type="match status" value="1"/>
</dbReference>
<sequence>MSVVTEAALADLKAAYDRDGWCELPYRFTEQAVTLLKERVAANSRERRPEVVYEKDSDTVRGIHGCHAFDEVFAALVRHPQLVALAEELTGGPVYVYQFKVNLKQAREGAAWPWHQDYAFWSEEDGMPSPNAVNIALSLDDIHEGNGPLVVVPGSHRLGLLDLPEKGPEGDSDWQQHVAADLAYTVSEERAEKLAAESGRVLITGEAGAVHAFHPSIVHSSSSNISADRRALLLITYNAVDNAPENPTRPEFLVTRDSTRITPATDGRLGLQSLPTA</sequence>
<dbReference type="Gene3D" id="2.60.120.620">
    <property type="entry name" value="q2cbj1_9rhob like domain"/>
    <property type="match status" value="1"/>
</dbReference>
<evidence type="ECO:0000313" key="2">
    <source>
        <dbReference type="Proteomes" id="UP000659767"/>
    </source>
</evidence>
<dbReference type="Pfam" id="PF05721">
    <property type="entry name" value="PhyH"/>
    <property type="match status" value="1"/>
</dbReference>
<evidence type="ECO:0000313" key="1">
    <source>
        <dbReference type="EMBL" id="GGS65736.1"/>
    </source>
</evidence>
<gene>
    <name evidence="1" type="ORF">GCM10010253_45790</name>
</gene>
<proteinExistence type="predicted"/>
<name>A0ABQ2TH13_STRBA</name>
<keyword evidence="2" id="KW-1185">Reference proteome</keyword>
<protein>
    <submittedName>
        <fullName evidence="1">L-proline 4-hydroxylase</fullName>
    </submittedName>
</protein>
<dbReference type="RefSeq" id="WP_199889014.1">
    <property type="nucleotide sequence ID" value="NZ_BMSZ01000013.1"/>
</dbReference>
<dbReference type="SUPFAM" id="SSF51197">
    <property type="entry name" value="Clavaminate synthase-like"/>
    <property type="match status" value="1"/>
</dbReference>
<dbReference type="Proteomes" id="UP000659767">
    <property type="component" value="Unassembled WGS sequence"/>
</dbReference>
<comment type="caution">
    <text evidence="1">The sequence shown here is derived from an EMBL/GenBank/DDBJ whole genome shotgun (WGS) entry which is preliminary data.</text>
</comment>